<dbReference type="PANTHER" id="PTHR11557">
    <property type="entry name" value="PORPHOBILINOGEN DEAMINASE"/>
    <property type="match status" value="1"/>
</dbReference>
<dbReference type="Pfam" id="PF01379">
    <property type="entry name" value="Porphobil_deam"/>
    <property type="match status" value="1"/>
</dbReference>
<comment type="similarity">
    <text evidence="3 8">Belongs to the HMBS family.</text>
</comment>
<evidence type="ECO:0000259" key="10">
    <source>
        <dbReference type="Pfam" id="PF03900"/>
    </source>
</evidence>
<dbReference type="GO" id="GO:0006782">
    <property type="term" value="P:protoporphyrinogen IX biosynthetic process"/>
    <property type="evidence" value="ECO:0007669"/>
    <property type="project" value="UniProtKB-UniRule"/>
</dbReference>
<dbReference type="AlphaFoldDB" id="A0A1H5ZDD8"/>
<dbReference type="Gene3D" id="3.40.190.10">
    <property type="entry name" value="Periplasmic binding protein-like II"/>
    <property type="match status" value="2"/>
</dbReference>
<dbReference type="Gene3D" id="3.30.160.40">
    <property type="entry name" value="Porphobilinogen deaminase, C-terminal domain"/>
    <property type="match status" value="1"/>
</dbReference>
<evidence type="ECO:0000256" key="7">
    <source>
        <dbReference type="ARBA" id="ARBA00048169"/>
    </source>
</evidence>
<protein>
    <recommendedName>
        <fullName evidence="8">Porphobilinogen deaminase</fullName>
        <shortName evidence="8">PBG</shortName>
        <ecNumber evidence="8">2.5.1.61</ecNumber>
    </recommendedName>
    <alternativeName>
        <fullName evidence="8">Hydroxymethylbilane synthase</fullName>
        <shortName evidence="8">HMBS</shortName>
    </alternativeName>
    <alternativeName>
        <fullName evidence="8">Pre-uroporphyrinogen synthase</fullName>
    </alternativeName>
</protein>
<dbReference type="NCBIfam" id="TIGR00212">
    <property type="entry name" value="hemC"/>
    <property type="match status" value="1"/>
</dbReference>
<dbReference type="UniPathway" id="UPA00251">
    <property type="reaction ID" value="UER00319"/>
</dbReference>
<evidence type="ECO:0000256" key="8">
    <source>
        <dbReference type="HAMAP-Rule" id="MF_00260"/>
    </source>
</evidence>
<dbReference type="PIRSF" id="PIRSF001438">
    <property type="entry name" value="4pyrrol_synth_OHMeBilane_synth"/>
    <property type="match status" value="1"/>
</dbReference>
<dbReference type="GO" id="GO:0005737">
    <property type="term" value="C:cytoplasm"/>
    <property type="evidence" value="ECO:0007669"/>
    <property type="project" value="UniProtKB-UniRule"/>
</dbReference>
<comment type="subunit">
    <text evidence="4 8">Monomer.</text>
</comment>
<dbReference type="InterPro" id="IPR022418">
    <property type="entry name" value="Porphobilinogen_deaminase_C"/>
</dbReference>
<evidence type="ECO:0000256" key="2">
    <source>
        <dbReference type="ARBA" id="ARBA00004735"/>
    </source>
</evidence>
<dbReference type="RefSeq" id="WP_103872777.1">
    <property type="nucleotide sequence ID" value="NZ_FNUY01000004.1"/>
</dbReference>
<dbReference type="FunFam" id="3.40.190.10:FF:000005">
    <property type="entry name" value="Porphobilinogen deaminase"/>
    <property type="match status" value="1"/>
</dbReference>
<dbReference type="SUPFAM" id="SSF53850">
    <property type="entry name" value="Periplasmic binding protein-like II"/>
    <property type="match status" value="1"/>
</dbReference>
<comment type="catalytic activity">
    <reaction evidence="7 8">
        <text>4 porphobilinogen + H2O = hydroxymethylbilane + 4 NH4(+)</text>
        <dbReference type="Rhea" id="RHEA:13185"/>
        <dbReference type="ChEBI" id="CHEBI:15377"/>
        <dbReference type="ChEBI" id="CHEBI:28938"/>
        <dbReference type="ChEBI" id="CHEBI:57845"/>
        <dbReference type="ChEBI" id="CHEBI:58126"/>
        <dbReference type="EC" id="2.5.1.61"/>
    </reaction>
</comment>
<evidence type="ECO:0000256" key="4">
    <source>
        <dbReference type="ARBA" id="ARBA00011245"/>
    </source>
</evidence>
<dbReference type="OrthoDB" id="9810298at2"/>
<evidence type="ECO:0000313" key="12">
    <source>
        <dbReference type="Proteomes" id="UP000236743"/>
    </source>
</evidence>
<evidence type="ECO:0000256" key="6">
    <source>
        <dbReference type="ARBA" id="ARBA00023244"/>
    </source>
</evidence>
<dbReference type="InterPro" id="IPR000860">
    <property type="entry name" value="HemC"/>
</dbReference>
<keyword evidence="6 8" id="KW-0627">Porphyrin biosynthesis</keyword>
<dbReference type="EMBL" id="FNUY01000004">
    <property type="protein sequence ID" value="SEG33677.1"/>
    <property type="molecule type" value="Genomic_DNA"/>
</dbReference>
<accession>A0A1H5ZDD8</accession>
<dbReference type="HAMAP" id="MF_00260">
    <property type="entry name" value="Porphobil_deam"/>
    <property type="match status" value="1"/>
</dbReference>
<dbReference type="InterPro" id="IPR036803">
    <property type="entry name" value="Porphobilinogen_deaminase_C_sf"/>
</dbReference>
<dbReference type="GO" id="GO:0004418">
    <property type="term" value="F:hydroxymethylbilane synthase activity"/>
    <property type="evidence" value="ECO:0007669"/>
    <property type="project" value="UniProtKB-UniRule"/>
</dbReference>
<comment type="cofactor">
    <cofactor evidence="8">
        <name>dipyrromethane</name>
        <dbReference type="ChEBI" id="CHEBI:60342"/>
    </cofactor>
    <text evidence="8">Binds 1 dipyrromethane group covalently.</text>
</comment>
<evidence type="ECO:0000256" key="3">
    <source>
        <dbReference type="ARBA" id="ARBA00005638"/>
    </source>
</evidence>
<dbReference type="CDD" id="cd00494">
    <property type="entry name" value="PBP2_HMBS"/>
    <property type="match status" value="1"/>
</dbReference>
<gene>
    <name evidence="8" type="primary">hemC</name>
    <name evidence="11" type="ORF">SAMN04488115_104355</name>
</gene>
<comment type="miscellaneous">
    <text evidence="8">The porphobilinogen subunits are added to the dipyrromethane group.</text>
</comment>
<reference evidence="11 12" key="1">
    <citation type="submission" date="2016-10" db="EMBL/GenBank/DDBJ databases">
        <authorList>
            <person name="de Groot N.N."/>
        </authorList>
    </citation>
    <scope>NUCLEOTIDE SEQUENCE [LARGE SCALE GENOMIC DNA]</scope>
    <source>
        <strain evidence="11 12">DSM 26656</strain>
    </source>
</reference>
<feature type="modified residue" description="S-(dipyrrolylmethanemethyl)cysteine" evidence="8">
    <location>
        <position position="237"/>
    </location>
</feature>
<dbReference type="EC" id="2.5.1.61" evidence="8"/>
<comment type="pathway">
    <text evidence="2">Porphyrin-containing compound metabolism; protoporphyrin-IX biosynthesis; coproporphyrinogen-III from 5-aminolevulinate: step 2/4.</text>
</comment>
<dbReference type="SUPFAM" id="SSF54782">
    <property type="entry name" value="Porphobilinogen deaminase (hydroxymethylbilane synthase), C-terminal domain"/>
    <property type="match status" value="1"/>
</dbReference>
<dbReference type="InterPro" id="IPR022417">
    <property type="entry name" value="Porphobilin_deaminase_N"/>
</dbReference>
<proteinExistence type="inferred from homology"/>
<evidence type="ECO:0000256" key="1">
    <source>
        <dbReference type="ARBA" id="ARBA00002869"/>
    </source>
</evidence>
<dbReference type="Proteomes" id="UP000236743">
    <property type="component" value="Unassembled WGS sequence"/>
</dbReference>
<evidence type="ECO:0000313" key="11">
    <source>
        <dbReference type="EMBL" id="SEG33677.1"/>
    </source>
</evidence>
<dbReference type="PRINTS" id="PR00151">
    <property type="entry name" value="PORPHBDMNASE"/>
</dbReference>
<evidence type="ECO:0000259" key="9">
    <source>
        <dbReference type="Pfam" id="PF01379"/>
    </source>
</evidence>
<feature type="domain" description="Porphobilinogen deaminase N-terminal" evidence="9">
    <location>
        <begin position="3"/>
        <end position="208"/>
    </location>
</feature>
<keyword evidence="12" id="KW-1185">Reference proteome</keyword>
<dbReference type="Pfam" id="PF03900">
    <property type="entry name" value="Porphobil_deamC"/>
    <property type="match status" value="1"/>
</dbReference>
<organism evidence="11 12">
    <name type="scientific">Bosea lathyri</name>
    <dbReference type="NCBI Taxonomy" id="1036778"/>
    <lineage>
        <taxon>Bacteria</taxon>
        <taxon>Pseudomonadati</taxon>
        <taxon>Pseudomonadota</taxon>
        <taxon>Alphaproteobacteria</taxon>
        <taxon>Hyphomicrobiales</taxon>
        <taxon>Boseaceae</taxon>
        <taxon>Bosea</taxon>
    </lineage>
</organism>
<keyword evidence="5 8" id="KW-0808">Transferase</keyword>
<name>A0A1H5ZDD8_9HYPH</name>
<comment type="function">
    <text evidence="1 8">Tetrapolymerization of the monopyrrole PBG into the hydroxymethylbilane pre-uroporphyrinogen in several discrete steps.</text>
</comment>
<feature type="domain" description="Porphobilinogen deaminase C-terminal" evidence="10">
    <location>
        <begin position="222"/>
        <end position="289"/>
    </location>
</feature>
<dbReference type="PANTHER" id="PTHR11557:SF0">
    <property type="entry name" value="PORPHOBILINOGEN DEAMINASE"/>
    <property type="match status" value="1"/>
</dbReference>
<evidence type="ECO:0000256" key="5">
    <source>
        <dbReference type="ARBA" id="ARBA00022679"/>
    </source>
</evidence>
<sequence>MLLKIGTRRSPLAMAQTNYIMGLIKAKHPQTEFSLHPIATVADRDRVSEFHQFGMIGVFSTEHEEQLISGEADIIVHSLKDLPTTLRDGLVLAAVPERADPRDGLCGSTLADLKPGARVGTGSLRRRAQIKHLRPDVEVVPIRGNVGPRLAKIDGEDGLDAVILAQAGLQRLGLERATSELLDPHVFPYAVGQGALGVEARAADAEILALLKDIEDPRARAEVDCERAMLHSLGAGCSLPVGASTSWDGDQLTLRAQITSLDGQKCIVASETAPSTQAVELGLATADVLRKRGGVEILESSYRSFGGHFKFIGA</sequence>